<reference evidence="4 5" key="1">
    <citation type="journal article" date="2021" name="J. Hered.">
        <title>A chromosome-level genome assembly of the parasitoid wasp, Cotesia glomerata (Hymenoptera: Braconidae).</title>
        <authorList>
            <person name="Pinto B.J."/>
            <person name="Weis J.J."/>
            <person name="Gamble T."/>
            <person name="Ode P.J."/>
            <person name="Paul R."/>
            <person name="Zaspel J.M."/>
        </authorList>
    </citation>
    <scope>NUCLEOTIDE SEQUENCE [LARGE SCALE GENOMIC DNA]</scope>
    <source>
        <strain evidence="4">CgM1</strain>
    </source>
</reference>
<dbReference type="PANTHER" id="PTHR24189:SF50">
    <property type="entry name" value="ANKYRIN REPEAT AND SOCS BOX PROTEIN 2"/>
    <property type="match status" value="1"/>
</dbReference>
<evidence type="ECO:0000256" key="2">
    <source>
        <dbReference type="ARBA" id="ARBA00023043"/>
    </source>
</evidence>
<feature type="repeat" description="ANK" evidence="3">
    <location>
        <begin position="71"/>
        <end position="104"/>
    </location>
</feature>
<protein>
    <recommendedName>
        <fullName evidence="6">Ankyrin repeat protein</fullName>
    </recommendedName>
</protein>
<proteinExistence type="predicted"/>
<gene>
    <name evidence="4" type="ORF">KQX54_004414</name>
</gene>
<keyword evidence="1" id="KW-0677">Repeat</keyword>
<accession>A0AAV7IWB0</accession>
<evidence type="ECO:0000256" key="3">
    <source>
        <dbReference type="PROSITE-ProRule" id="PRU00023"/>
    </source>
</evidence>
<dbReference type="Gene3D" id="1.25.40.20">
    <property type="entry name" value="Ankyrin repeat-containing domain"/>
    <property type="match status" value="1"/>
</dbReference>
<dbReference type="InterPro" id="IPR036770">
    <property type="entry name" value="Ankyrin_rpt-contain_sf"/>
</dbReference>
<evidence type="ECO:0000313" key="5">
    <source>
        <dbReference type="Proteomes" id="UP000826195"/>
    </source>
</evidence>
<dbReference type="PROSITE" id="PS50088">
    <property type="entry name" value="ANK_REPEAT"/>
    <property type="match status" value="1"/>
</dbReference>
<name>A0AAV7IWB0_COTGL</name>
<evidence type="ECO:0000313" key="4">
    <source>
        <dbReference type="EMBL" id="KAH0557344.1"/>
    </source>
</evidence>
<dbReference type="AlphaFoldDB" id="A0AAV7IWB0"/>
<dbReference type="EMBL" id="JAHXZJ010000747">
    <property type="protein sequence ID" value="KAH0557344.1"/>
    <property type="molecule type" value="Genomic_DNA"/>
</dbReference>
<dbReference type="PANTHER" id="PTHR24189">
    <property type="entry name" value="MYOTROPHIN"/>
    <property type="match status" value="1"/>
</dbReference>
<dbReference type="SUPFAM" id="SSF48403">
    <property type="entry name" value="Ankyrin repeat"/>
    <property type="match status" value="1"/>
</dbReference>
<dbReference type="Proteomes" id="UP000826195">
    <property type="component" value="Unassembled WGS sequence"/>
</dbReference>
<sequence>MEPENLHGLLQNAVYSKDFENVMILCMNDTIDINAFDESSKTALQSAVKTNQTKMLLIELGADPNAVDIFFSSTPLHVAAGNPEGKDIIRSLLLNGAKIDAVDNINMTPLKQASTCNPNHNITELLIKLGAKEEI</sequence>
<keyword evidence="5" id="KW-1185">Reference proteome</keyword>
<organism evidence="4 5">
    <name type="scientific">Cotesia glomerata</name>
    <name type="common">Lepidopteran parasitic wasp</name>
    <name type="synonym">Apanteles glomeratus</name>
    <dbReference type="NCBI Taxonomy" id="32391"/>
    <lineage>
        <taxon>Eukaryota</taxon>
        <taxon>Metazoa</taxon>
        <taxon>Ecdysozoa</taxon>
        <taxon>Arthropoda</taxon>
        <taxon>Hexapoda</taxon>
        <taxon>Insecta</taxon>
        <taxon>Pterygota</taxon>
        <taxon>Neoptera</taxon>
        <taxon>Endopterygota</taxon>
        <taxon>Hymenoptera</taxon>
        <taxon>Apocrita</taxon>
        <taxon>Ichneumonoidea</taxon>
        <taxon>Braconidae</taxon>
        <taxon>Microgastrinae</taxon>
        <taxon>Cotesia</taxon>
    </lineage>
</organism>
<comment type="caution">
    <text evidence="4">The sequence shown here is derived from an EMBL/GenBank/DDBJ whole genome shotgun (WGS) entry which is preliminary data.</text>
</comment>
<evidence type="ECO:0000256" key="1">
    <source>
        <dbReference type="ARBA" id="ARBA00022737"/>
    </source>
</evidence>
<dbReference type="PROSITE" id="PS50297">
    <property type="entry name" value="ANK_REP_REGION"/>
    <property type="match status" value="1"/>
</dbReference>
<dbReference type="Pfam" id="PF12796">
    <property type="entry name" value="Ank_2"/>
    <property type="match status" value="1"/>
</dbReference>
<keyword evidence="2 3" id="KW-0040">ANK repeat</keyword>
<dbReference type="SMART" id="SM00248">
    <property type="entry name" value="ANK"/>
    <property type="match status" value="3"/>
</dbReference>
<dbReference type="InterPro" id="IPR050745">
    <property type="entry name" value="Multifunctional_regulatory"/>
</dbReference>
<dbReference type="InterPro" id="IPR002110">
    <property type="entry name" value="Ankyrin_rpt"/>
</dbReference>
<evidence type="ECO:0008006" key="6">
    <source>
        <dbReference type="Google" id="ProtNLM"/>
    </source>
</evidence>